<organism evidence="2 3">
    <name type="scientific">Winogradskyella litorisediminis</name>
    <dbReference type="NCBI Taxonomy" id="1156618"/>
    <lineage>
        <taxon>Bacteria</taxon>
        <taxon>Pseudomonadati</taxon>
        <taxon>Bacteroidota</taxon>
        <taxon>Flavobacteriia</taxon>
        <taxon>Flavobacteriales</taxon>
        <taxon>Flavobacteriaceae</taxon>
        <taxon>Winogradskyella</taxon>
    </lineage>
</organism>
<evidence type="ECO:0000313" key="3">
    <source>
        <dbReference type="Proteomes" id="UP001597013"/>
    </source>
</evidence>
<dbReference type="EMBL" id="JBHTJL010000009">
    <property type="protein sequence ID" value="MFD1062371.1"/>
    <property type="molecule type" value="Genomic_DNA"/>
</dbReference>
<accession>A0ABW3N493</accession>
<feature type="signal peptide" evidence="1">
    <location>
        <begin position="1"/>
        <end position="22"/>
    </location>
</feature>
<sequence>MKKIVYLFALVAIALTSCNPLEDINAEVDALPDAPNVGVFEYTLTTEDYETLEVDGAFASVDEAKLLVPSLLDDLYPLYGQGSSVLVNFNLFFSGIEGVSDYTDANTYQLSNSDYNVTPNQGFGFYPNETPEDFIPTILDNQIASPESGDIVLATFVQYTEEPVVGLADVVSFDFTTTFDGWTVSDISGAQDAWTERTGYVQASGFVGGGVGAQPNVEWLISPEIDLTSETDLSIEILQEIDFINAGSQDLIDVLVSTDYTSGNAPSTATWTAISFDKLAFGSQTSTGDLDFSAYDGEEIHIAFKYESTLSESSRWRVASLSIKTLGVTGDSENLGEYYTYDGSEWELNEDVYYLSSADYDSMGEESGQPGRFDNFSDNVLPENYVPQFLEITYPFAQEGDELFVIYKYFSGGVSLRGDFYTFTNGEWLPFQASLQFGFDEGMWVPDNTIRYELVTADYELVVTELTGVAGFEAAVSNLDSFGNFSRSGGSSNWSDEMMLRAMNIILDARDPNAEEGQKYVMLAQTWQPGNEIEEFAVIKTDGVWVYQD</sequence>
<feature type="chain" id="PRO_5045536400" evidence="1">
    <location>
        <begin position="23"/>
        <end position="549"/>
    </location>
</feature>
<proteinExistence type="predicted"/>
<dbReference type="RefSeq" id="WP_386128169.1">
    <property type="nucleotide sequence ID" value="NZ_JBHTJL010000009.1"/>
</dbReference>
<dbReference type="Proteomes" id="UP001597013">
    <property type="component" value="Unassembled WGS sequence"/>
</dbReference>
<evidence type="ECO:0000256" key="1">
    <source>
        <dbReference type="SAM" id="SignalP"/>
    </source>
</evidence>
<dbReference type="NCBIfam" id="NF038128">
    <property type="entry name" value="choice_anch_J"/>
    <property type="match status" value="1"/>
</dbReference>
<gene>
    <name evidence="2" type="ORF">ACFQ1Q_03870</name>
</gene>
<comment type="caution">
    <text evidence="2">The sequence shown here is derived from an EMBL/GenBank/DDBJ whole genome shotgun (WGS) entry which is preliminary data.</text>
</comment>
<keyword evidence="1" id="KW-0732">Signal</keyword>
<dbReference type="Gene3D" id="2.60.120.200">
    <property type="match status" value="1"/>
</dbReference>
<keyword evidence="3" id="KW-1185">Reference proteome</keyword>
<name>A0ABW3N493_9FLAO</name>
<protein>
    <submittedName>
        <fullName evidence="2">Choice-of-anchor J domain-containing protein</fullName>
    </submittedName>
</protein>
<evidence type="ECO:0000313" key="2">
    <source>
        <dbReference type="EMBL" id="MFD1062371.1"/>
    </source>
</evidence>
<reference evidence="3" key="1">
    <citation type="journal article" date="2019" name="Int. J. Syst. Evol. Microbiol.">
        <title>The Global Catalogue of Microorganisms (GCM) 10K type strain sequencing project: providing services to taxonomists for standard genome sequencing and annotation.</title>
        <authorList>
            <consortium name="The Broad Institute Genomics Platform"/>
            <consortium name="The Broad Institute Genome Sequencing Center for Infectious Disease"/>
            <person name="Wu L."/>
            <person name="Ma J."/>
        </authorList>
    </citation>
    <scope>NUCLEOTIDE SEQUENCE [LARGE SCALE GENOMIC DNA]</scope>
    <source>
        <strain evidence="3">CCUG 62215</strain>
    </source>
</reference>
<dbReference type="PROSITE" id="PS51257">
    <property type="entry name" value="PROKAR_LIPOPROTEIN"/>
    <property type="match status" value="1"/>
</dbReference>